<feature type="domain" description="Peptidase M60" evidence="7">
    <location>
        <begin position="873"/>
        <end position="1236"/>
    </location>
</feature>
<reference evidence="8 10" key="1">
    <citation type="journal article" date="2018" name="Elife">
        <title>Discovery and characterization of a prevalent human gut bacterial enzyme sufficient for the inactivation of a family of plant toxins.</title>
        <authorList>
            <person name="Koppel N."/>
            <person name="Bisanz J.E."/>
            <person name="Pandelia M.E."/>
            <person name="Turnbaugh P.J."/>
            <person name="Balskus E.P."/>
        </authorList>
    </citation>
    <scope>NUCLEOTIDE SEQUENCE [LARGE SCALE GENOMIC DNA]</scope>
    <source>
        <strain evidence="8 10">DSM 16107</strain>
    </source>
</reference>
<dbReference type="Gene3D" id="2.60.40.4130">
    <property type="match status" value="1"/>
</dbReference>
<evidence type="ECO:0000259" key="6">
    <source>
        <dbReference type="PROSITE" id="PS50853"/>
    </source>
</evidence>
<dbReference type="SUPFAM" id="SSF49785">
    <property type="entry name" value="Galactose-binding domain-like"/>
    <property type="match status" value="1"/>
</dbReference>
<evidence type="ECO:0000256" key="3">
    <source>
        <dbReference type="SAM" id="SignalP"/>
    </source>
</evidence>
<accession>A0A3N0IU77</accession>
<dbReference type="GO" id="GO:0016798">
    <property type="term" value="F:hydrolase activity, acting on glycosyl bonds"/>
    <property type="evidence" value="ECO:0007669"/>
    <property type="project" value="UniProtKB-KW"/>
</dbReference>
<feature type="domain" description="F5/8 type C" evidence="4">
    <location>
        <begin position="1449"/>
        <end position="1604"/>
    </location>
</feature>
<keyword evidence="1" id="KW-0326">Glycosidase</keyword>
<proteinExistence type="predicted"/>
<dbReference type="SMART" id="SM00060">
    <property type="entry name" value="FN3"/>
    <property type="match status" value="2"/>
</dbReference>
<feature type="domain" description="Fibronectin type-III" evidence="6">
    <location>
        <begin position="517"/>
        <end position="611"/>
    </location>
</feature>
<evidence type="ECO:0000313" key="8">
    <source>
        <dbReference type="EMBL" id="RDB66784.1"/>
    </source>
</evidence>
<dbReference type="Pfam" id="PF00041">
    <property type="entry name" value="fn3"/>
    <property type="match status" value="1"/>
</dbReference>
<name>A0A3N0IU77_9ACTN</name>
<dbReference type="PROSITE" id="PS50222">
    <property type="entry name" value="EF_HAND_2"/>
    <property type="match status" value="1"/>
</dbReference>
<evidence type="ECO:0000313" key="11">
    <source>
        <dbReference type="Proteomes" id="UP000270112"/>
    </source>
</evidence>
<dbReference type="PROSITE" id="PS51723">
    <property type="entry name" value="PEPTIDASE_M60"/>
    <property type="match status" value="1"/>
</dbReference>
<dbReference type="PANTHER" id="PTHR24099">
    <property type="entry name" value="E3 UBIQUITIN-PROTEIN LIGASE TRIM36-RELATED"/>
    <property type="match status" value="1"/>
</dbReference>
<evidence type="ECO:0000259" key="7">
    <source>
        <dbReference type="PROSITE" id="PS51723"/>
    </source>
</evidence>
<evidence type="ECO:0000256" key="2">
    <source>
        <dbReference type="SAM" id="MobiDB-lite"/>
    </source>
</evidence>
<dbReference type="Proteomes" id="UP000253817">
    <property type="component" value="Unassembled WGS sequence"/>
</dbReference>
<evidence type="ECO:0008006" key="12">
    <source>
        <dbReference type="Google" id="ProtNLM"/>
    </source>
</evidence>
<evidence type="ECO:0000259" key="5">
    <source>
        <dbReference type="PROSITE" id="PS50222"/>
    </source>
</evidence>
<dbReference type="RefSeq" id="WP_114547303.1">
    <property type="nucleotide sequence ID" value="NZ_PPTT01000028.1"/>
</dbReference>
<feature type="signal peptide" evidence="3">
    <location>
        <begin position="1"/>
        <end position="27"/>
    </location>
</feature>
<evidence type="ECO:0000313" key="9">
    <source>
        <dbReference type="EMBL" id="RNM40525.1"/>
    </source>
</evidence>
<feature type="region of interest" description="Disordered" evidence="2">
    <location>
        <begin position="32"/>
        <end position="69"/>
    </location>
</feature>
<dbReference type="PROSITE" id="PS00018">
    <property type="entry name" value="EF_HAND_1"/>
    <property type="match status" value="1"/>
</dbReference>
<comment type="caution">
    <text evidence="9">The sequence shown here is derived from an EMBL/GenBank/DDBJ whole genome shotgun (WGS) entry which is preliminary data.</text>
</comment>
<keyword evidence="1" id="KW-0378">Hydrolase</keyword>
<dbReference type="InterPro" id="IPR002048">
    <property type="entry name" value="EF_hand_dom"/>
</dbReference>
<reference evidence="11" key="2">
    <citation type="submission" date="2018-05" db="EMBL/GenBank/DDBJ databases">
        <title>Genome Sequencing of selected type strains of the family Eggerthellaceae.</title>
        <authorList>
            <person name="Danylec N."/>
            <person name="Stoll D.A."/>
            <person name="Doetsch A."/>
            <person name="Huch M."/>
        </authorList>
    </citation>
    <scope>NUCLEOTIDE SEQUENCE [LARGE SCALE GENOMIC DNA]</scope>
    <source>
        <strain evidence="11">DSM 16107</strain>
    </source>
</reference>
<dbReference type="Pfam" id="PF13402">
    <property type="entry name" value="Peptidase_M60"/>
    <property type="match status" value="1"/>
</dbReference>
<gene>
    <name evidence="8" type="ORF">C1876_13800</name>
    <name evidence="9" type="ORF">DMP09_13990</name>
</gene>
<reference evidence="9" key="3">
    <citation type="journal article" date="2019" name="Microbiol. Resour. Announc.">
        <title>Draft Genome Sequences of Type Strains of Gordonibacter faecihominis, Paraeggerthella hongkongensis, Parvibacter caecicola,Slackia equolifaciens, Slackia faecicanis, and Slackia isoflavoniconvertens.</title>
        <authorList>
            <person name="Danylec N."/>
            <person name="Stoll D.A."/>
            <person name="Dotsch A."/>
            <person name="Huch M."/>
        </authorList>
    </citation>
    <scope>NUCLEOTIDE SEQUENCE</scope>
    <source>
        <strain evidence="9">DSM 16107</strain>
    </source>
</reference>
<dbReference type="Proteomes" id="UP000270112">
    <property type="component" value="Unassembled WGS sequence"/>
</dbReference>
<dbReference type="InterPro" id="IPR003961">
    <property type="entry name" value="FN3_dom"/>
</dbReference>
<dbReference type="InterPro" id="IPR018247">
    <property type="entry name" value="EF_Hand_1_Ca_BS"/>
</dbReference>
<dbReference type="GO" id="GO:0005509">
    <property type="term" value="F:calcium ion binding"/>
    <property type="evidence" value="ECO:0007669"/>
    <property type="project" value="InterPro"/>
</dbReference>
<dbReference type="InterPro" id="IPR042279">
    <property type="entry name" value="Pep_M60_3"/>
</dbReference>
<dbReference type="Gene3D" id="3.40.390.80">
    <property type="entry name" value="Peptidase M60, enhancin-like domain 2"/>
    <property type="match status" value="1"/>
</dbReference>
<dbReference type="Pfam" id="PF00754">
    <property type="entry name" value="F5_F8_type_C"/>
    <property type="match status" value="1"/>
</dbReference>
<dbReference type="InterPro" id="IPR036116">
    <property type="entry name" value="FN3_sf"/>
</dbReference>
<dbReference type="InterPro" id="IPR036439">
    <property type="entry name" value="Dockerin_dom_sf"/>
</dbReference>
<keyword evidence="10" id="KW-1185">Reference proteome</keyword>
<dbReference type="Gene3D" id="2.60.120.260">
    <property type="entry name" value="Galactose-binding domain-like"/>
    <property type="match status" value="2"/>
</dbReference>
<feature type="domain" description="Fibronectin type-III" evidence="6">
    <location>
        <begin position="427"/>
        <end position="515"/>
    </location>
</feature>
<keyword evidence="3" id="KW-0732">Signal</keyword>
<dbReference type="InterPro" id="IPR000421">
    <property type="entry name" value="FA58C"/>
</dbReference>
<feature type="region of interest" description="Disordered" evidence="2">
    <location>
        <begin position="1460"/>
        <end position="1482"/>
    </location>
</feature>
<dbReference type="InterPro" id="IPR013783">
    <property type="entry name" value="Ig-like_fold"/>
</dbReference>
<dbReference type="Gene3D" id="1.10.390.30">
    <property type="entry name" value="Peptidase M60, enhancin-like domain 3"/>
    <property type="match status" value="1"/>
</dbReference>
<dbReference type="EMBL" id="QICC01000077">
    <property type="protein sequence ID" value="RNM40525.1"/>
    <property type="molecule type" value="Genomic_DNA"/>
</dbReference>
<dbReference type="OrthoDB" id="3177623at2"/>
<evidence type="ECO:0000313" key="10">
    <source>
        <dbReference type="Proteomes" id="UP000253817"/>
    </source>
</evidence>
<evidence type="ECO:0000259" key="4">
    <source>
        <dbReference type="PROSITE" id="PS50022"/>
    </source>
</evidence>
<dbReference type="InterPro" id="IPR008979">
    <property type="entry name" value="Galactose-bd-like_sf"/>
</dbReference>
<dbReference type="GO" id="GO:0000272">
    <property type="term" value="P:polysaccharide catabolic process"/>
    <property type="evidence" value="ECO:0007669"/>
    <property type="project" value="InterPro"/>
</dbReference>
<dbReference type="CDD" id="cd00063">
    <property type="entry name" value="FN3"/>
    <property type="match status" value="2"/>
</dbReference>
<feature type="chain" id="PRO_5030078564" description="Carbohydrate-binding protein" evidence="3">
    <location>
        <begin position="28"/>
        <end position="1755"/>
    </location>
</feature>
<feature type="compositionally biased region" description="Low complexity" evidence="2">
    <location>
        <begin position="46"/>
        <end position="63"/>
    </location>
</feature>
<evidence type="ECO:0000256" key="1">
    <source>
        <dbReference type="ARBA" id="ARBA00023295"/>
    </source>
</evidence>
<dbReference type="InterPro" id="IPR050617">
    <property type="entry name" value="E3_ligase_FN3/SPRY"/>
</dbReference>
<sequence>MNHSTRLLSTALAVVLASSLFGIPAFAAEADDAGAPTEPRTEPMDEPAAVVPAVEDSSESPEAPEAPEAHAPLADADDAAMRQDAAAPAAAGAVRVTLTEGRPDAVGSSYDVSLAGPDGFAARDALSLSAEHATGTVRFDGLADGTYVLTVSTPGVAAYAQQLDVHGDASTLELVTGDAAVDTSLAHPGVLVSGDATADGVVNDDDAQAIIDALELGLSGSDAPACDIDGDGAISLADLQTAVANFGATQVDATVARTVSAAAVKATVEGGTVEGDLAALVGGGSAVTLEAADTISDAKPVEVGFDLAASSAEAPVIGGLTIQSPQGDSAIAAGAVTVELVDGDPLVIPLGTSDAAPASFFRAASTSPTAVVDADGTIVIDLQGQVAVKKVTLRITKTAGNTSLAEISQVEFLGDMASRIPEPEMNVPQNLAATPGSKTFDVSWDVARNVTGYELSISANGVEEITRTTATKLTVSSFKGKKIENGTVFTVKVQSTNGAWRSGWSDPVEARPKADKVPDAPEGVTVKGLYRGLAVSWKNMKDTDSYNLFYRAKGDEGAAYAKVEGISATSYEVSGLQDDTDYQVYLTGVNELGEGGPSLVAVGRTVNVKPAQLPGYQLVNTKNADGAYLDHIVAASYGRGSMTDSPLDAASGIAKSALGLFDGSYGSYLQVNDWDEGGAYPGPGKGVTVEFDEPQTFGMITFAEVQNGAAFGHSNVTYRDESGAWKTVASSVQMRTGENGRTYALVKLAAPITASTVKLGVGRAYWAPTVVIAEMRFHAYDSIEDDIMALYADDLHLELRDTVDAAIVDALQRRLDTPDAASGEYHPLRAALQRELDNARGLLEATGLDDTVRVHNGMSAARDDRNLGIGGLNAWQPLGAVAGAGDQIVVYVGAPGKTTGSSAPLRLVVSQQHPESSAVAKVATSLKVGRNEITIPSLTSSDVEHGGQLYVEYTGSNDADAWGVRVSGAQAVPSLDLYQVTDPAERLARTTAYVEALESFVPELNASHETLHAQGDNRALAYAYDERNCIGNATDVMLDQMLYSAPAQQLLAAAGSGSTAERATKLLAALDGMDQMMELFYQHKGLTSTFDEGTDAAVVKANTLPSRHLNIRYTRMFAGAFMYAAGNHIGIEWGSVPGLGNATPVVVDENGARVSGGYFGWGIAHEIGHNINQSQYAYAEVTNNYFAQLTRTDETSASARFSYDDVYDRVTSGEMGRTRSVFVQLAMYWQLRLAYDAGGAYELYGTYQEAFANRFFARVDSYARAPQTAPAPGGTALTLGGGESQTVMRLASAAAERDLTDFFARWGMVPDETTAAYLKQFSPETRALCYANDDARAYARTHADSGAVAGKDVVRASAAAQGSQVTLTLGADVSTGDSVLGYEVTRVTVADGQPQREVVGFSTSGTYVDNASALGNRTVSYDVVAVDKFLNRSAVRTVSPLKLDGDGMQDKDGWTVSTNMVSPQDTVPDATEDDPDAPAPQSAAARIVDGDAATAFTGTADAGDPYITIDLGTPTEVTAVRYVLADASEGAAFGAYRIETSLDGATFTPIKEGELALSDGAATLYFDNGKDPWICTYDARYLRITAPGQAGRSLSIGEIDVFGPSGDDVSLLADGVGLLKSDFTFQQGEGQDRQFVPQGSLVFTGAYKGNPAYNVVVLYDAEGNVVGGVDDDGAIVARQVIFAPDPGDAMLGETSEGTWLYWIEPAELAKMELPSSVRAELYRVDNALTNEGQRLVSDSLLISLPDALPEIELHR</sequence>
<protein>
    <recommendedName>
        <fullName evidence="12">Carbohydrate-binding protein</fullName>
    </recommendedName>
</protein>
<dbReference type="SUPFAM" id="SSF49265">
    <property type="entry name" value="Fibronectin type III"/>
    <property type="match status" value="1"/>
</dbReference>
<organism evidence="9 11">
    <name type="scientific">Eggerthella sinensis</name>
    <dbReference type="NCBI Taxonomy" id="242230"/>
    <lineage>
        <taxon>Bacteria</taxon>
        <taxon>Bacillati</taxon>
        <taxon>Actinomycetota</taxon>
        <taxon>Coriobacteriia</taxon>
        <taxon>Eggerthellales</taxon>
        <taxon>Eggerthellaceae</taxon>
        <taxon>Eggerthella</taxon>
    </lineage>
</organism>
<dbReference type="InterPro" id="IPR031161">
    <property type="entry name" value="Peptidase_M60_dom"/>
</dbReference>
<dbReference type="SMART" id="SM01276">
    <property type="entry name" value="M60-like"/>
    <property type="match status" value="1"/>
</dbReference>
<feature type="domain" description="EF-hand" evidence="5">
    <location>
        <begin position="227"/>
        <end position="249"/>
    </location>
</feature>
<dbReference type="PROSITE" id="PS50853">
    <property type="entry name" value="FN3"/>
    <property type="match status" value="2"/>
</dbReference>
<dbReference type="Gene3D" id="2.60.40.10">
    <property type="entry name" value="Immunoglobulins"/>
    <property type="match status" value="2"/>
</dbReference>
<dbReference type="PROSITE" id="PS50022">
    <property type="entry name" value="FA58C_3"/>
    <property type="match status" value="1"/>
</dbReference>
<dbReference type="PANTHER" id="PTHR24099:SF11">
    <property type="entry name" value="FIBRONECTIN TYPE III DOMAIN-CONTAINING 3BA-RELATED"/>
    <property type="match status" value="1"/>
</dbReference>
<dbReference type="EMBL" id="PPTT01000028">
    <property type="protein sequence ID" value="RDB66784.1"/>
    <property type="molecule type" value="Genomic_DNA"/>
</dbReference>
<dbReference type="SUPFAM" id="SSF63446">
    <property type="entry name" value="Type I dockerin domain"/>
    <property type="match status" value="1"/>
</dbReference>